<dbReference type="Gene3D" id="3.30.830.10">
    <property type="entry name" value="Metalloenzyme, LuxS/M16 peptidase-like"/>
    <property type="match status" value="2"/>
</dbReference>
<dbReference type="GO" id="GO:0046872">
    <property type="term" value="F:metal ion binding"/>
    <property type="evidence" value="ECO:0007669"/>
    <property type="project" value="InterPro"/>
</dbReference>
<dbReference type="PROSITE" id="PS00143">
    <property type="entry name" value="INSULINASE"/>
    <property type="match status" value="1"/>
</dbReference>
<dbReference type="InterPro" id="IPR011765">
    <property type="entry name" value="Pept_M16_N"/>
</dbReference>
<evidence type="ECO:0000313" key="7">
    <source>
        <dbReference type="EMBL" id="ADV63948.1"/>
    </source>
</evidence>
<dbReference type="KEGG" id="ipa:Isop_3389"/>
<accession>E8R6P6</accession>
<dbReference type="Pfam" id="PF05193">
    <property type="entry name" value="Peptidase_M16_C"/>
    <property type="match status" value="1"/>
</dbReference>
<dbReference type="STRING" id="575540.Isop_3389"/>
<dbReference type="SMR" id="E8R6P6"/>
<feature type="domain" description="Peptidase M16 N-terminal" evidence="5">
    <location>
        <begin position="34"/>
        <end position="179"/>
    </location>
</feature>
<dbReference type="eggNOG" id="COG0612">
    <property type="taxonomic scope" value="Bacteria"/>
</dbReference>
<evidence type="ECO:0000256" key="2">
    <source>
        <dbReference type="ARBA" id="ARBA00007261"/>
    </source>
</evidence>
<name>E8R6P6_ISOPI</name>
<comment type="similarity">
    <text evidence="2 3">Belongs to the peptidase M16 family.</text>
</comment>
<dbReference type="InterPro" id="IPR050361">
    <property type="entry name" value="MPP/UQCRC_Complex"/>
</dbReference>
<dbReference type="OrthoDB" id="9811314at2"/>
<dbReference type="GO" id="GO:0006508">
    <property type="term" value="P:proteolysis"/>
    <property type="evidence" value="ECO:0007669"/>
    <property type="project" value="InterPro"/>
</dbReference>
<dbReference type="AlphaFoldDB" id="E8R6P6"/>
<organism evidence="7 8">
    <name type="scientific">Isosphaera pallida (strain ATCC 43644 / DSM 9630 / IS1B)</name>
    <dbReference type="NCBI Taxonomy" id="575540"/>
    <lineage>
        <taxon>Bacteria</taxon>
        <taxon>Pseudomonadati</taxon>
        <taxon>Planctomycetota</taxon>
        <taxon>Planctomycetia</taxon>
        <taxon>Isosphaerales</taxon>
        <taxon>Isosphaeraceae</taxon>
        <taxon>Isosphaera</taxon>
    </lineage>
</organism>
<dbReference type="InterPro" id="IPR011249">
    <property type="entry name" value="Metalloenz_LuxS/M16"/>
</dbReference>
<dbReference type="Proteomes" id="UP000008631">
    <property type="component" value="Chromosome"/>
</dbReference>
<dbReference type="PANTHER" id="PTHR11851">
    <property type="entry name" value="METALLOPROTEASE"/>
    <property type="match status" value="1"/>
</dbReference>
<feature type="compositionally biased region" description="Low complexity" evidence="4">
    <location>
        <begin position="1"/>
        <end position="21"/>
    </location>
</feature>
<keyword evidence="8" id="KW-1185">Reference proteome</keyword>
<dbReference type="GO" id="GO:0004222">
    <property type="term" value="F:metalloendopeptidase activity"/>
    <property type="evidence" value="ECO:0007669"/>
    <property type="project" value="InterPro"/>
</dbReference>
<dbReference type="RefSeq" id="WP_013566236.1">
    <property type="nucleotide sequence ID" value="NC_014962.1"/>
</dbReference>
<comment type="cofactor">
    <cofactor evidence="1">
        <name>Zn(2+)</name>
        <dbReference type="ChEBI" id="CHEBI:29105"/>
    </cofactor>
</comment>
<dbReference type="HOGENOM" id="CLU_009902_3_3_0"/>
<reference key="1">
    <citation type="submission" date="2010-11" db="EMBL/GenBank/DDBJ databases">
        <title>The complete sequence of chromosome of Isophaera pallida ATCC 43644.</title>
        <authorList>
            <consortium name="US DOE Joint Genome Institute (JGI-PGF)"/>
            <person name="Lucas S."/>
            <person name="Copeland A."/>
            <person name="Lapidus A."/>
            <person name="Bruce D."/>
            <person name="Goodwin L."/>
            <person name="Pitluck S."/>
            <person name="Kyrpides N."/>
            <person name="Mavromatis K."/>
            <person name="Pagani I."/>
            <person name="Ivanova N."/>
            <person name="Saunders E."/>
            <person name="Brettin T."/>
            <person name="Detter J.C."/>
            <person name="Han C."/>
            <person name="Tapia R."/>
            <person name="Land M."/>
            <person name="Hauser L."/>
            <person name="Markowitz V."/>
            <person name="Cheng J.-F."/>
            <person name="Hugenholtz P."/>
            <person name="Woyke T."/>
            <person name="Wu D."/>
            <person name="Eisen J.A."/>
        </authorList>
    </citation>
    <scope>NUCLEOTIDE SEQUENCE</scope>
    <source>
        <strain>ATCC 43644</strain>
    </source>
</reference>
<proteinExistence type="inferred from homology"/>
<evidence type="ECO:0000259" key="6">
    <source>
        <dbReference type="Pfam" id="PF05193"/>
    </source>
</evidence>
<evidence type="ECO:0000313" key="8">
    <source>
        <dbReference type="Proteomes" id="UP000008631"/>
    </source>
</evidence>
<dbReference type="EMBL" id="CP002353">
    <property type="protein sequence ID" value="ADV63948.1"/>
    <property type="molecule type" value="Genomic_DNA"/>
</dbReference>
<dbReference type="InterPro" id="IPR001431">
    <property type="entry name" value="Pept_M16_Zn_BS"/>
</dbReference>
<evidence type="ECO:0000259" key="5">
    <source>
        <dbReference type="Pfam" id="PF00675"/>
    </source>
</evidence>
<evidence type="ECO:0000256" key="1">
    <source>
        <dbReference type="ARBA" id="ARBA00001947"/>
    </source>
</evidence>
<reference evidence="7 8" key="2">
    <citation type="journal article" date="2011" name="Stand. Genomic Sci.">
        <title>Complete genome sequence of Isosphaera pallida type strain (IS1B).</title>
        <authorList>
            <consortium name="US DOE Joint Genome Institute (JGI-PGF)"/>
            <person name="Goker M."/>
            <person name="Cleland D."/>
            <person name="Saunders E."/>
            <person name="Lapidus A."/>
            <person name="Nolan M."/>
            <person name="Lucas S."/>
            <person name="Hammon N."/>
            <person name="Deshpande S."/>
            <person name="Cheng J.F."/>
            <person name="Tapia R."/>
            <person name="Han C."/>
            <person name="Goodwin L."/>
            <person name="Pitluck S."/>
            <person name="Liolios K."/>
            <person name="Pagani I."/>
            <person name="Ivanova N."/>
            <person name="Mavromatis K."/>
            <person name="Pati A."/>
            <person name="Chen A."/>
            <person name="Palaniappan K."/>
            <person name="Land M."/>
            <person name="Hauser L."/>
            <person name="Chang Y.J."/>
            <person name="Jeffries C.D."/>
            <person name="Detter J.C."/>
            <person name="Beck B."/>
            <person name="Woyke T."/>
            <person name="Bristow J."/>
            <person name="Eisen J.A."/>
            <person name="Markowitz V."/>
            <person name="Hugenholtz P."/>
            <person name="Kyrpides N.C."/>
            <person name="Klenk H.P."/>
        </authorList>
    </citation>
    <scope>NUCLEOTIDE SEQUENCE [LARGE SCALE GENOMIC DNA]</scope>
    <source>
        <strain evidence="8">ATCC 43644 / DSM 9630 / IS1B</strain>
    </source>
</reference>
<dbReference type="InterPro" id="IPR007863">
    <property type="entry name" value="Peptidase_M16_C"/>
</dbReference>
<dbReference type="InParanoid" id="E8R6P6"/>
<dbReference type="SUPFAM" id="SSF63411">
    <property type="entry name" value="LuxS/MPP-like metallohydrolase"/>
    <property type="match status" value="2"/>
</dbReference>
<protein>
    <submittedName>
        <fullName evidence="7">Peptidase M16 domain protein</fullName>
    </submittedName>
</protein>
<evidence type="ECO:0000256" key="3">
    <source>
        <dbReference type="RuleBase" id="RU004447"/>
    </source>
</evidence>
<dbReference type="Pfam" id="PF00675">
    <property type="entry name" value="Peptidase_M16"/>
    <property type="match status" value="1"/>
</dbReference>
<gene>
    <name evidence="7" type="ordered locus">Isop_3389</name>
</gene>
<feature type="region of interest" description="Disordered" evidence="4">
    <location>
        <begin position="1"/>
        <end position="24"/>
    </location>
</feature>
<evidence type="ECO:0000256" key="4">
    <source>
        <dbReference type="SAM" id="MobiDB-lite"/>
    </source>
</evidence>
<sequence length="432" mass="47708">MKTPHTGPRASTPPAAGGSSSRFHHATLPNGLEVVAELGPTYHSVAAGFFVKTGSRDESPETAGVSHFLEHMAFKGGGKRDALAVNRDFDRVGALHNAQTSEEDTIYYAACLPEYLPDTLDILAELMRPALREEDFQTEKLVILEEIKMYLDDPMMTAYEAAKAAHFGAHPLGRSILGTVESIEALTLHQMRAYHAQRYGPGNVVLAFAGKDDWSRLLDLAHAACGSWQGNAGVRATPPCKGLHRFEAIERPDDQQQKVVAVMDAPALESDQRHAASLMAAMLGDQTGSRLYWELVDPGHADYAEASYQEFNQAGAFYVFMSCQPDTAQEQIHRLAAVLSRVMADGFTAEELQRAKNKVMSRLVLRGERPMGRLMSVGTYWTYLRRHVPVQDEIDAFNRVQLEDVRRVLDEWPPLPMTLVTIGPNTQLVPPA</sequence>
<feature type="domain" description="Peptidase M16 C-terminal" evidence="6">
    <location>
        <begin position="186"/>
        <end position="358"/>
    </location>
</feature>
<dbReference type="PANTHER" id="PTHR11851:SF49">
    <property type="entry name" value="MITOCHONDRIAL-PROCESSING PEPTIDASE SUBUNIT ALPHA"/>
    <property type="match status" value="1"/>
</dbReference>